<dbReference type="AlphaFoldDB" id="A0A9N8N754"/>
<dbReference type="EMBL" id="CAJNAS010000032">
    <property type="protein sequence ID" value="CAE6961534.1"/>
    <property type="molecule type" value="Genomic_DNA"/>
</dbReference>
<name>A0A9N8N754_9BURK</name>
<feature type="transmembrane region" description="Helical" evidence="3">
    <location>
        <begin position="12"/>
        <end position="30"/>
    </location>
</feature>
<dbReference type="InterPro" id="IPR050708">
    <property type="entry name" value="T6SS_VgrG/RHS"/>
</dbReference>
<dbReference type="NCBIfam" id="TIGR03696">
    <property type="entry name" value="Rhs_assc_core"/>
    <property type="match status" value="1"/>
</dbReference>
<dbReference type="Proteomes" id="UP000675121">
    <property type="component" value="Unassembled WGS sequence"/>
</dbReference>
<evidence type="ECO:0000259" key="5">
    <source>
        <dbReference type="Pfam" id="PF25023"/>
    </source>
</evidence>
<dbReference type="Pfam" id="PF25023">
    <property type="entry name" value="TEN_YD-shell"/>
    <property type="match status" value="2"/>
</dbReference>
<evidence type="ECO:0008006" key="8">
    <source>
        <dbReference type="Google" id="ProtNLM"/>
    </source>
</evidence>
<proteinExistence type="predicted"/>
<comment type="caution">
    <text evidence="6">The sequence shown here is derived from an EMBL/GenBank/DDBJ whole genome shotgun (WGS) entry which is preliminary data.</text>
</comment>
<dbReference type="PANTHER" id="PTHR32305">
    <property type="match status" value="1"/>
</dbReference>
<dbReference type="InterPro" id="IPR006530">
    <property type="entry name" value="YD"/>
</dbReference>
<keyword evidence="3" id="KW-1133">Transmembrane helix</keyword>
<dbReference type="RefSeq" id="WP_201081348.1">
    <property type="nucleotide sequence ID" value="NZ_CAJNAS010000032.1"/>
</dbReference>
<feature type="region of interest" description="Disordered" evidence="2">
    <location>
        <begin position="88"/>
        <end position="113"/>
    </location>
</feature>
<keyword evidence="3" id="KW-0472">Membrane</keyword>
<feature type="domain" description="DUF6531" evidence="4">
    <location>
        <begin position="121"/>
        <end position="200"/>
    </location>
</feature>
<sequence>MQSIDALAARRALLRPFVLLFFVLMSWFVAPHARADCDTRYIASGAYPASPLCPLKAAAADFGGMGGYVCGDPNVIAAYCSGPAGTDSTEPGSVEGGMPDNGDNCSSDSTAGCGNSTSGAEPVNLYTGQFYFFAHDLAVADTIPLDLARVYRSGAYDSAGKPLVGAFGVGGGLTFDTILAMSRDRLRFELRQATGIRVPFTPRAGSNGNGWDDLTSPGEYFRARIDAVGSTGMTLSLRDGRVQRFTSIAGVYRLTRTEDRNGNALVIARDSTTGAITSVSGPNGRTLTFTTIMGAGGTPLISRVTDPLNRQVSYQYDSQDRLTQVTDAGGGLWKYGWDSKSRLVTVTDPEGNVQVTNTYDDNDRVTFQKLADNSTFGIAYTVTGGKVTQTGVTDRRGSIRRLEFDANGRVVRNTYPAGQAIQQVQTYTYDATGRVTNLTAVDRQYTYGYDTNGNRISEADQSGTLVTRTFDSYSQLLTGAQAGDPQRGVATVYAYDAKGNLLTVTDRVGNRTTFTNDSQGRPLTVTDALRGVTKFTYTGADLTSVTDPLNRTTQYTTDAAGRVTAVQDPLGNTTKRTLDALDRTIDVTDALNGVTRFTWDRNGHLLSQADPKGVTTRYAYNAAGRPASRTDPLGHSETYTWNSAGQLATLTDRMNQTRTYGYDAAGYLQTVYFTPQGNPQGKPVRNWSYGRDAYGRLQTTIDTGVNQVPATTYRYYDSVTGYFNGWFEQASQQGRWWLRYAPDSRDLARIEMNDATMDYSRDVEHRVTQIQYQVNGEAPRTFGYSYDALGRRSQATLANGITAAYTWDAASQLTGITYRRADGSVLGDLTYGYDLGGRRMKVGGSLAKVDLPQAVNDAQYNAANQLTRWSGRTYAYDLNGNLSSDGTNQYNWNEQGLLAGMTGGVTASFSYAIHGHRRDQTVNGHRRQSFWIGDELNLTIVDNDYAHRIRQFSPYPESGLDELTYRRIGDDASQDRYVLRDANNNVIALTDADQQSQTQYRFEPYGATTQTGAVDPNPQQYAGRENDGTGLYYYRNRYYSPATGRFISEDPIGWASGQTNAYAYVGGNPVSKTDPFGLGPWDQKYGLSNTYWNWLHRQDGGSLIKELKDPRTGQVPKDTALEYYKIYLLETGQCG</sequence>
<dbReference type="InterPro" id="IPR056823">
    <property type="entry name" value="TEN-like_YD-shell"/>
</dbReference>
<dbReference type="Pfam" id="PF20148">
    <property type="entry name" value="DUF6531"/>
    <property type="match status" value="1"/>
</dbReference>
<keyword evidence="1" id="KW-0677">Repeat</keyword>
<dbReference type="PANTHER" id="PTHR32305:SF15">
    <property type="entry name" value="PROTEIN RHSA-RELATED"/>
    <property type="match status" value="1"/>
</dbReference>
<keyword evidence="3" id="KW-0812">Transmembrane</keyword>
<evidence type="ECO:0000256" key="1">
    <source>
        <dbReference type="ARBA" id="ARBA00022737"/>
    </source>
</evidence>
<dbReference type="InterPro" id="IPR022385">
    <property type="entry name" value="Rhs_assc_core"/>
</dbReference>
<organism evidence="6 7">
    <name type="scientific">Paraburkholderia domus</name>
    <dbReference type="NCBI Taxonomy" id="2793075"/>
    <lineage>
        <taxon>Bacteria</taxon>
        <taxon>Pseudomonadati</taxon>
        <taxon>Pseudomonadota</taxon>
        <taxon>Betaproteobacteria</taxon>
        <taxon>Burkholderiales</taxon>
        <taxon>Burkholderiaceae</taxon>
        <taxon>Paraburkholderia</taxon>
    </lineage>
</organism>
<dbReference type="NCBIfam" id="TIGR01643">
    <property type="entry name" value="YD_repeat_2x"/>
    <property type="match status" value="9"/>
</dbReference>
<evidence type="ECO:0000313" key="7">
    <source>
        <dbReference type="Proteomes" id="UP000675121"/>
    </source>
</evidence>
<keyword evidence="7" id="KW-1185">Reference proteome</keyword>
<evidence type="ECO:0000259" key="4">
    <source>
        <dbReference type="Pfam" id="PF20148"/>
    </source>
</evidence>
<feature type="domain" description="Teneurin-like YD-shell" evidence="5">
    <location>
        <begin position="749"/>
        <end position="1054"/>
    </location>
</feature>
<evidence type="ECO:0000256" key="3">
    <source>
        <dbReference type="SAM" id="Phobius"/>
    </source>
</evidence>
<dbReference type="InterPro" id="IPR045351">
    <property type="entry name" value="DUF6531"/>
</dbReference>
<feature type="compositionally biased region" description="Polar residues" evidence="2">
    <location>
        <begin position="103"/>
        <end position="113"/>
    </location>
</feature>
<dbReference type="Gene3D" id="2.180.10.10">
    <property type="entry name" value="RHS repeat-associated core"/>
    <property type="match status" value="4"/>
</dbReference>
<gene>
    <name evidence="6" type="ORF">R70211_06990</name>
</gene>
<evidence type="ECO:0000313" key="6">
    <source>
        <dbReference type="EMBL" id="CAE6961534.1"/>
    </source>
</evidence>
<evidence type="ECO:0000256" key="2">
    <source>
        <dbReference type="SAM" id="MobiDB-lite"/>
    </source>
</evidence>
<feature type="domain" description="Teneurin-like YD-shell" evidence="5">
    <location>
        <begin position="393"/>
        <end position="520"/>
    </location>
</feature>
<reference evidence="6" key="1">
    <citation type="submission" date="2021-02" db="EMBL/GenBank/DDBJ databases">
        <authorList>
            <person name="Vanwijnsberghe S."/>
        </authorList>
    </citation>
    <scope>NUCLEOTIDE SEQUENCE</scope>
    <source>
        <strain evidence="6">R-70211</strain>
    </source>
</reference>
<accession>A0A9N8N754</accession>
<protein>
    <recommendedName>
        <fullName evidence="8">RHS repeat protein</fullName>
    </recommendedName>
</protein>
<dbReference type="Pfam" id="PF05593">
    <property type="entry name" value="RHS_repeat"/>
    <property type="match status" value="3"/>
</dbReference>
<dbReference type="InterPro" id="IPR031325">
    <property type="entry name" value="RHS_repeat"/>
</dbReference>